<gene>
    <name evidence="1" type="ORF">GS03_00660</name>
</gene>
<reference evidence="1 2" key="1">
    <citation type="submission" date="2019-04" db="EMBL/GenBank/DDBJ databases">
        <title>Flavobacterium sp. GS03.</title>
        <authorList>
            <person name="Kim H."/>
        </authorList>
    </citation>
    <scope>NUCLEOTIDE SEQUENCE [LARGE SCALE GENOMIC DNA]</scope>
    <source>
        <strain evidence="1 2">GS03</strain>
    </source>
</reference>
<evidence type="ECO:0000313" key="1">
    <source>
        <dbReference type="EMBL" id="QBZ97174.1"/>
    </source>
</evidence>
<protein>
    <submittedName>
        <fullName evidence="1">Uncharacterized protein</fullName>
    </submittedName>
</protein>
<organism evidence="1 2">
    <name type="scientific">Flavobacterium sangjuense</name>
    <dbReference type="NCBI Taxonomy" id="2518177"/>
    <lineage>
        <taxon>Bacteria</taxon>
        <taxon>Pseudomonadati</taxon>
        <taxon>Bacteroidota</taxon>
        <taxon>Flavobacteriia</taxon>
        <taxon>Flavobacteriales</taxon>
        <taxon>Flavobacteriaceae</taxon>
        <taxon>Flavobacterium</taxon>
    </lineage>
</organism>
<dbReference type="RefSeq" id="WP_246034161.1">
    <property type="nucleotide sequence ID" value="NZ_CP038810.1"/>
</dbReference>
<keyword evidence="2" id="KW-1185">Reference proteome</keyword>
<dbReference type="KEGG" id="fsn:GS03_00660"/>
<dbReference type="AlphaFoldDB" id="A0A4V1CBU2"/>
<dbReference type="Proteomes" id="UP000296862">
    <property type="component" value="Chromosome"/>
</dbReference>
<dbReference type="EMBL" id="CP038810">
    <property type="protein sequence ID" value="QBZ97174.1"/>
    <property type="molecule type" value="Genomic_DNA"/>
</dbReference>
<sequence length="160" mass="18318">MKSKIHDTSTSELVKQYQKYYIMSKKIVSLLALFFILNSCSPGDDTQYSFGLLPIESVEIPTEFTLGQTYPITVHYTLPTSCHYFSSLYYEKNLNVRTIAVETIVEQRNNCLDLSVEDGASTHTFDFHVTSNGSYIFKFYQGKDDLGNDIFLEYEVPVTN</sequence>
<accession>A0A4V1CBU2</accession>
<name>A0A4V1CBU2_9FLAO</name>
<proteinExistence type="predicted"/>
<evidence type="ECO:0000313" key="2">
    <source>
        <dbReference type="Proteomes" id="UP000296862"/>
    </source>
</evidence>